<protein>
    <submittedName>
        <fullName evidence="10">Lipase-like PAD4</fullName>
    </submittedName>
</protein>
<dbReference type="InterPro" id="IPR029058">
    <property type="entry name" value="AB_hydrolase_fold"/>
</dbReference>
<sequence>MDTEASSFETSEMLGTFLASTPLLKEAWRLCRAANKMGCGGFTAEQAGGVGYVAFSGVQELPVLGLDPNCGVLTPLDVAGHRLFAPLKCRHDGEEPVMVHSGVLRLFLHYHSRLDFQTQIGSLLENTKSIVITGHSIGGSIAFLTALWLLSYLRYIFPPVPVLCIGFGSPFLGNESLSQAVLRERWVDSFCNIVSTCDIMPRLSIDQSLVPNPHWQALIRFWYTSMMSPDSMNSPNLQLTEEEKAGLLSFVAADMERLAQAGEGLGGRSFWPFGNYLFCSDEGVICLDNAVSINKMMHLMLWTGSPNCIVEEHLKYGQYVERLTHQSLKRSFMEGDLSESSYEASVSMALNSLGTYRQVLIAPMAKDCLKMARRMGRAPNLNAANLAIRLSKINPYRAEIEWYKACCDKSDEQRGYYDSFRHRGASKRESKINMNRYKLAAFWDDVVHMIDRKELPHDLHRRSKWVNGAQSYMLLVEPLDIAEYYRSGMHLKKGHYIGNGRERRYEVFDLWWAERVVSEKPEKRRTRYASLTQDTRFWARVEEAKEWLDNIRSESDPRNLASLWDKLIEFEIYAMKLVDGKEASADVVAKNSSYSLWLEEWRALRSQIFPLIASQSMSLV</sequence>
<dbReference type="PANTHER" id="PTHR47413">
    <property type="entry name" value="LIPASE-LIKE PAD4"/>
    <property type="match status" value="1"/>
</dbReference>
<evidence type="ECO:0000313" key="10">
    <source>
        <dbReference type="RefSeq" id="XP_030511498.1"/>
    </source>
</evidence>
<dbReference type="GO" id="GO:0005634">
    <property type="term" value="C:nucleus"/>
    <property type="evidence" value="ECO:0007669"/>
    <property type="project" value="UniProtKB-SubCell"/>
</dbReference>
<dbReference type="AlphaFoldDB" id="A0A8B8MNF9"/>
<dbReference type="CDD" id="cd00519">
    <property type="entry name" value="Lipase_3"/>
    <property type="match status" value="1"/>
</dbReference>
<comment type="subcellular location">
    <subcellularLocation>
        <location evidence="2">Cytoplasm</location>
    </subcellularLocation>
    <subcellularLocation>
        <location evidence="1">Nucleus</location>
    </subcellularLocation>
</comment>
<evidence type="ECO:0000256" key="2">
    <source>
        <dbReference type="ARBA" id="ARBA00004496"/>
    </source>
</evidence>
<dbReference type="GO" id="GO:0006952">
    <property type="term" value="P:defense response"/>
    <property type="evidence" value="ECO:0007669"/>
    <property type="project" value="UniProtKB-KW"/>
</dbReference>
<dbReference type="SUPFAM" id="SSF53474">
    <property type="entry name" value="alpha/beta-Hydrolases"/>
    <property type="match status" value="1"/>
</dbReference>
<dbReference type="GO" id="GO:0005737">
    <property type="term" value="C:cytoplasm"/>
    <property type="evidence" value="ECO:0007669"/>
    <property type="project" value="UniProtKB-SubCell"/>
</dbReference>
<evidence type="ECO:0000259" key="7">
    <source>
        <dbReference type="Pfam" id="PF01764"/>
    </source>
</evidence>
<reference evidence="9" key="1">
    <citation type="submission" date="2025-05" db="UniProtKB">
        <authorList>
            <consortium name="RefSeq"/>
        </authorList>
    </citation>
    <scope>NUCLEOTIDE SEQUENCE [LARGE SCALE GENOMIC DNA]</scope>
</reference>
<gene>
    <name evidence="10" type="primary">LOC115725959</name>
</gene>
<keyword evidence="6" id="KW-0539">Nucleus</keyword>
<dbReference type="GeneID" id="115725959"/>
<dbReference type="Pfam" id="PF18117">
    <property type="entry name" value="EDS1_EP"/>
    <property type="match status" value="1"/>
</dbReference>
<dbReference type="PANTHER" id="PTHR47413:SF2">
    <property type="entry name" value="LIPASE-LIKE PAD4"/>
    <property type="match status" value="1"/>
</dbReference>
<dbReference type="RefSeq" id="XP_030511498.1">
    <property type="nucleotide sequence ID" value="XM_030655638.2"/>
</dbReference>
<dbReference type="Pfam" id="PF01764">
    <property type="entry name" value="Lipase_3"/>
    <property type="match status" value="1"/>
</dbReference>
<evidence type="ECO:0000259" key="8">
    <source>
        <dbReference type="Pfam" id="PF18117"/>
    </source>
</evidence>
<feature type="domain" description="EDS1 EP" evidence="8">
    <location>
        <begin position="398"/>
        <end position="603"/>
    </location>
</feature>
<evidence type="ECO:0000256" key="6">
    <source>
        <dbReference type="ARBA" id="ARBA00023242"/>
    </source>
</evidence>
<dbReference type="Proteomes" id="UP000827889">
    <property type="component" value="Chromosome 1"/>
</dbReference>
<dbReference type="OrthoDB" id="426718at2759"/>
<keyword evidence="4" id="KW-0378">Hydrolase</keyword>
<dbReference type="InterPro" id="IPR041266">
    <property type="entry name" value="EDS1_EP"/>
</dbReference>
<feature type="domain" description="Fungal lipase-type" evidence="7">
    <location>
        <begin position="79"/>
        <end position="205"/>
    </location>
</feature>
<evidence type="ECO:0000256" key="5">
    <source>
        <dbReference type="ARBA" id="ARBA00022821"/>
    </source>
</evidence>
<name>A0A8B8MNF9_9MYRT</name>
<proteinExistence type="predicted"/>
<accession>A0A8B8MNF9</accession>
<evidence type="ECO:0000256" key="3">
    <source>
        <dbReference type="ARBA" id="ARBA00022490"/>
    </source>
</evidence>
<organism evidence="9 10">
    <name type="scientific">Rhodamnia argentea</name>
    <dbReference type="NCBI Taxonomy" id="178133"/>
    <lineage>
        <taxon>Eukaryota</taxon>
        <taxon>Viridiplantae</taxon>
        <taxon>Streptophyta</taxon>
        <taxon>Embryophyta</taxon>
        <taxon>Tracheophyta</taxon>
        <taxon>Spermatophyta</taxon>
        <taxon>Magnoliopsida</taxon>
        <taxon>eudicotyledons</taxon>
        <taxon>Gunneridae</taxon>
        <taxon>Pentapetalae</taxon>
        <taxon>rosids</taxon>
        <taxon>malvids</taxon>
        <taxon>Myrtales</taxon>
        <taxon>Myrtaceae</taxon>
        <taxon>Myrtoideae</taxon>
        <taxon>Myrteae</taxon>
        <taxon>Australasian group</taxon>
        <taxon>Rhodamnia</taxon>
    </lineage>
</organism>
<evidence type="ECO:0000256" key="4">
    <source>
        <dbReference type="ARBA" id="ARBA00022801"/>
    </source>
</evidence>
<reference evidence="10" key="2">
    <citation type="submission" date="2025-08" db="UniProtKB">
        <authorList>
            <consortium name="RefSeq"/>
        </authorList>
    </citation>
    <scope>IDENTIFICATION</scope>
    <source>
        <tissue evidence="10">Leaf</tissue>
    </source>
</reference>
<keyword evidence="5" id="KW-0611">Plant defense</keyword>
<dbReference type="InterPro" id="IPR002921">
    <property type="entry name" value="Fungal_lipase-type"/>
</dbReference>
<keyword evidence="3" id="KW-0963">Cytoplasm</keyword>
<dbReference type="Gene3D" id="3.40.50.1820">
    <property type="entry name" value="alpha/beta hydrolase"/>
    <property type="match status" value="1"/>
</dbReference>
<keyword evidence="9" id="KW-1185">Reference proteome</keyword>
<evidence type="ECO:0000256" key="1">
    <source>
        <dbReference type="ARBA" id="ARBA00004123"/>
    </source>
</evidence>
<dbReference type="KEGG" id="rarg:115725959"/>
<evidence type="ECO:0000313" key="9">
    <source>
        <dbReference type="Proteomes" id="UP000827889"/>
    </source>
</evidence>
<dbReference type="GO" id="GO:0006629">
    <property type="term" value="P:lipid metabolic process"/>
    <property type="evidence" value="ECO:0007669"/>
    <property type="project" value="InterPro"/>
</dbReference>
<dbReference type="GO" id="GO:0016787">
    <property type="term" value="F:hydrolase activity"/>
    <property type="evidence" value="ECO:0007669"/>
    <property type="project" value="UniProtKB-KW"/>
</dbReference>